<feature type="compositionally biased region" description="Basic and acidic residues" evidence="1">
    <location>
        <begin position="87"/>
        <end position="117"/>
    </location>
</feature>
<feature type="region of interest" description="Disordered" evidence="1">
    <location>
        <begin position="67"/>
        <end position="132"/>
    </location>
</feature>
<sequence length="132" mass="14551">MGAPIASAASSFHYSGLPQMNSGRRPGCILSGVLNRLTDVLGLLTQGHHRILHPPLRVVHLLRHRPPLPEVLQQPRQGRQPRQPQCPRREKPGHRQPDRDGRRHDDGAEEQKQRGGDDEADEGPGEGKAGEA</sequence>
<evidence type="ECO:0000313" key="2">
    <source>
        <dbReference type="EMBL" id="CAH9115387.1"/>
    </source>
</evidence>
<evidence type="ECO:0000313" key="3">
    <source>
        <dbReference type="Proteomes" id="UP001152484"/>
    </source>
</evidence>
<accession>A0A9P0ZV73</accession>
<dbReference type="Proteomes" id="UP001152484">
    <property type="component" value="Unassembled WGS sequence"/>
</dbReference>
<name>A0A9P0ZV73_CUSEU</name>
<gene>
    <name evidence="2" type="ORF">CEURO_LOCUS20801</name>
</gene>
<dbReference type="AlphaFoldDB" id="A0A9P0ZV73"/>
<proteinExistence type="predicted"/>
<comment type="caution">
    <text evidence="2">The sequence shown here is derived from an EMBL/GenBank/DDBJ whole genome shotgun (WGS) entry which is preliminary data.</text>
</comment>
<dbReference type="EMBL" id="CAMAPE010000066">
    <property type="protein sequence ID" value="CAH9115387.1"/>
    <property type="molecule type" value="Genomic_DNA"/>
</dbReference>
<reference evidence="2" key="1">
    <citation type="submission" date="2022-07" db="EMBL/GenBank/DDBJ databases">
        <authorList>
            <person name="Macas J."/>
            <person name="Novak P."/>
            <person name="Neumann P."/>
        </authorList>
    </citation>
    <scope>NUCLEOTIDE SEQUENCE</scope>
</reference>
<feature type="compositionally biased region" description="Low complexity" evidence="1">
    <location>
        <begin position="73"/>
        <end position="86"/>
    </location>
</feature>
<organism evidence="2 3">
    <name type="scientific">Cuscuta europaea</name>
    <name type="common">European dodder</name>
    <dbReference type="NCBI Taxonomy" id="41803"/>
    <lineage>
        <taxon>Eukaryota</taxon>
        <taxon>Viridiplantae</taxon>
        <taxon>Streptophyta</taxon>
        <taxon>Embryophyta</taxon>
        <taxon>Tracheophyta</taxon>
        <taxon>Spermatophyta</taxon>
        <taxon>Magnoliopsida</taxon>
        <taxon>eudicotyledons</taxon>
        <taxon>Gunneridae</taxon>
        <taxon>Pentapetalae</taxon>
        <taxon>asterids</taxon>
        <taxon>lamiids</taxon>
        <taxon>Solanales</taxon>
        <taxon>Convolvulaceae</taxon>
        <taxon>Cuscuteae</taxon>
        <taxon>Cuscuta</taxon>
        <taxon>Cuscuta subgen. Cuscuta</taxon>
    </lineage>
</organism>
<protein>
    <submittedName>
        <fullName evidence="2">Uncharacterized protein</fullName>
    </submittedName>
</protein>
<evidence type="ECO:0000256" key="1">
    <source>
        <dbReference type="SAM" id="MobiDB-lite"/>
    </source>
</evidence>
<keyword evidence="3" id="KW-1185">Reference proteome</keyword>